<protein>
    <submittedName>
        <fullName evidence="2">F-box protein 39</fullName>
    </submittedName>
</protein>
<sequence>MESSWVVGKVCEIFTSVSRIFNSSMEQSTWVDLPDVVVIELFRFLKDKDRAAAALACKNWARLFKTPCLWRSRHFEMGGYRAHNNGSRACAFSSLFGNYVRYLSISCSHPSYHTTKIFQRAIEDVLGKMRTSNLFEFELERLELERFWKYETPRDKLIACFVRFLKTQKYLKIFDMTAAQCNLDGGCRILQAVGNNSGHKVQDVFIEDFFHSRLAVFQTDHYKSAIYKFTNINYLGINYNCLSDEIIETFSKTLEGKLECMNIKVYRNDPHFHTISGSQWSMLRRKCPKLKVTMWFESIGHSTDIIPVLVKEIPLKDLHIWTGYDDDVEWRLAITIDHIANSYANTLSMLSLELDNNHEFVDDNVLTLLQKCKKLNQLTLNANVVVSTIRAICLLRSEKKTTLQSLHLTACGLSEQEWTVLCQIKDEFSEMIEQQGLDYKFCTDLLIDLTPM</sequence>
<dbReference type="InterPro" id="IPR001810">
    <property type="entry name" value="F-box_dom"/>
</dbReference>
<evidence type="ECO:0000259" key="1">
    <source>
        <dbReference type="PROSITE" id="PS50181"/>
    </source>
</evidence>
<dbReference type="OrthoDB" id="6421103at2759"/>
<dbReference type="PANTHER" id="PTHR20872">
    <property type="match status" value="1"/>
</dbReference>
<organism evidence="2 3">
    <name type="scientific">Mytilus galloprovincialis</name>
    <name type="common">Mediterranean mussel</name>
    <dbReference type="NCBI Taxonomy" id="29158"/>
    <lineage>
        <taxon>Eukaryota</taxon>
        <taxon>Metazoa</taxon>
        <taxon>Spiralia</taxon>
        <taxon>Lophotrochozoa</taxon>
        <taxon>Mollusca</taxon>
        <taxon>Bivalvia</taxon>
        <taxon>Autobranchia</taxon>
        <taxon>Pteriomorphia</taxon>
        <taxon>Mytilida</taxon>
        <taxon>Mytiloidea</taxon>
        <taxon>Mytilidae</taxon>
        <taxon>Mytilinae</taxon>
        <taxon>Mytilus</taxon>
    </lineage>
</organism>
<name>A0A8B6EIM5_MYTGA</name>
<evidence type="ECO:0000313" key="2">
    <source>
        <dbReference type="EMBL" id="VDI34682.1"/>
    </source>
</evidence>
<comment type="caution">
    <text evidence="2">The sequence shown here is derived from an EMBL/GenBank/DDBJ whole genome shotgun (WGS) entry which is preliminary data.</text>
</comment>
<reference evidence="2" key="1">
    <citation type="submission" date="2018-11" db="EMBL/GenBank/DDBJ databases">
        <authorList>
            <person name="Alioto T."/>
            <person name="Alioto T."/>
        </authorList>
    </citation>
    <scope>NUCLEOTIDE SEQUENCE</scope>
</reference>
<dbReference type="PROSITE" id="PS50181">
    <property type="entry name" value="FBOX"/>
    <property type="match status" value="1"/>
</dbReference>
<dbReference type="InterPro" id="IPR036047">
    <property type="entry name" value="F-box-like_dom_sf"/>
</dbReference>
<dbReference type="Gene3D" id="1.20.1280.50">
    <property type="match status" value="1"/>
</dbReference>
<dbReference type="SMART" id="SM00256">
    <property type="entry name" value="FBOX"/>
    <property type="match status" value="1"/>
</dbReference>
<dbReference type="PANTHER" id="PTHR20872:SF1">
    <property type="entry name" value="F-BOX DOMAIN-CONTAINING PROTEIN"/>
    <property type="match status" value="1"/>
</dbReference>
<dbReference type="EMBL" id="UYJE01005180">
    <property type="protein sequence ID" value="VDI34682.1"/>
    <property type="molecule type" value="Genomic_DNA"/>
</dbReference>
<dbReference type="SUPFAM" id="SSF52047">
    <property type="entry name" value="RNI-like"/>
    <property type="match status" value="1"/>
</dbReference>
<dbReference type="InterPro" id="IPR032675">
    <property type="entry name" value="LRR_dom_sf"/>
</dbReference>
<feature type="domain" description="F-box" evidence="1">
    <location>
        <begin position="27"/>
        <end position="73"/>
    </location>
</feature>
<dbReference type="Gene3D" id="3.80.10.10">
    <property type="entry name" value="Ribonuclease Inhibitor"/>
    <property type="match status" value="1"/>
</dbReference>
<dbReference type="SUPFAM" id="SSF81383">
    <property type="entry name" value="F-box domain"/>
    <property type="match status" value="1"/>
</dbReference>
<dbReference type="Proteomes" id="UP000596742">
    <property type="component" value="Unassembled WGS sequence"/>
</dbReference>
<keyword evidence="3" id="KW-1185">Reference proteome</keyword>
<proteinExistence type="predicted"/>
<gene>
    <name evidence="2" type="ORF">MGAL_10B019419</name>
</gene>
<accession>A0A8B6EIM5</accession>
<dbReference type="AlphaFoldDB" id="A0A8B6EIM5"/>
<evidence type="ECO:0000313" key="3">
    <source>
        <dbReference type="Proteomes" id="UP000596742"/>
    </source>
</evidence>
<dbReference type="Pfam" id="PF12937">
    <property type="entry name" value="F-box-like"/>
    <property type="match status" value="1"/>
</dbReference>